<keyword evidence="2 6" id="KW-0808">Transferase</keyword>
<dbReference type="InterPro" id="IPR013216">
    <property type="entry name" value="Methyltransf_11"/>
</dbReference>
<evidence type="ECO:0000313" key="6">
    <source>
        <dbReference type="EMBL" id="NJB69221.1"/>
    </source>
</evidence>
<dbReference type="Gene3D" id="3.40.50.150">
    <property type="entry name" value="Vaccinia Virus protein VP39"/>
    <property type="match status" value="1"/>
</dbReference>
<evidence type="ECO:0000259" key="5">
    <source>
        <dbReference type="Pfam" id="PF08241"/>
    </source>
</evidence>
<dbReference type="SUPFAM" id="SSF53335">
    <property type="entry name" value="S-adenosyl-L-methionine-dependent methyltransferases"/>
    <property type="match status" value="1"/>
</dbReference>
<keyword evidence="4" id="KW-0812">Transmembrane</keyword>
<protein>
    <submittedName>
        <fullName evidence="6">SAM-dependent methyltransferase</fullName>
    </submittedName>
</protein>
<dbReference type="CDD" id="cd02440">
    <property type="entry name" value="AdoMet_MTases"/>
    <property type="match status" value="1"/>
</dbReference>
<evidence type="ECO:0000256" key="1">
    <source>
        <dbReference type="ARBA" id="ARBA00022603"/>
    </source>
</evidence>
<feature type="transmembrane region" description="Helical" evidence="4">
    <location>
        <begin position="174"/>
        <end position="195"/>
    </location>
</feature>
<accession>A0A846QM89</accession>
<dbReference type="PANTHER" id="PTHR43464:SF19">
    <property type="entry name" value="UBIQUINONE BIOSYNTHESIS O-METHYLTRANSFERASE, MITOCHONDRIAL"/>
    <property type="match status" value="1"/>
</dbReference>
<keyword evidence="1 6" id="KW-0489">Methyltransferase</keyword>
<gene>
    <name evidence="6" type="ORF">GGQ74_002918</name>
</gene>
<keyword evidence="3" id="KW-0949">S-adenosyl-L-methionine</keyword>
<organism evidence="6 7">
    <name type="scientific">Desulfobaculum xiamenense</name>
    <dbReference type="NCBI Taxonomy" id="995050"/>
    <lineage>
        <taxon>Bacteria</taxon>
        <taxon>Pseudomonadati</taxon>
        <taxon>Thermodesulfobacteriota</taxon>
        <taxon>Desulfovibrionia</taxon>
        <taxon>Desulfovibrionales</taxon>
        <taxon>Desulfovibrionaceae</taxon>
        <taxon>Desulfobaculum</taxon>
    </lineage>
</organism>
<keyword evidence="4" id="KW-1133">Transmembrane helix</keyword>
<dbReference type="AlphaFoldDB" id="A0A846QM89"/>
<comment type="caution">
    <text evidence="6">The sequence shown here is derived from an EMBL/GenBank/DDBJ whole genome shotgun (WGS) entry which is preliminary data.</text>
</comment>
<dbReference type="EMBL" id="JAATJA010000004">
    <property type="protein sequence ID" value="NJB69221.1"/>
    <property type="molecule type" value="Genomic_DNA"/>
</dbReference>
<evidence type="ECO:0000256" key="2">
    <source>
        <dbReference type="ARBA" id="ARBA00022679"/>
    </source>
</evidence>
<evidence type="ECO:0000256" key="4">
    <source>
        <dbReference type="SAM" id="Phobius"/>
    </source>
</evidence>
<dbReference type="PANTHER" id="PTHR43464">
    <property type="entry name" value="METHYLTRANSFERASE"/>
    <property type="match status" value="1"/>
</dbReference>
<sequence>MREELYDRLAEVEDTHWWFVARRELVREMLRGRCAAGACWALDLGCGTGGNLPLLAGLCGSAVGLDLCAHALSLARSRQPGALLVRGDAMRAASVFRPGSFDVLTMFNVLYHQWVADPEEVLAQGRELLRPGGALLVTEPAFACLMRGHDRAGMGQRRFTLPAMRSMLRRAGFVNLRGTYFNAAGLLPALVLALWDRLRGGDAPRTTAEISHPPRVVETLLGAAMGGERWLVRRGLSVPVGLTLLCVGERRR</sequence>
<feature type="domain" description="Methyltransferase type 11" evidence="5">
    <location>
        <begin position="42"/>
        <end position="136"/>
    </location>
</feature>
<dbReference type="Proteomes" id="UP000580856">
    <property type="component" value="Unassembled WGS sequence"/>
</dbReference>
<keyword evidence="4" id="KW-0472">Membrane</keyword>
<dbReference type="GO" id="GO:0032259">
    <property type="term" value="P:methylation"/>
    <property type="evidence" value="ECO:0007669"/>
    <property type="project" value="UniProtKB-KW"/>
</dbReference>
<reference evidence="6 7" key="1">
    <citation type="submission" date="2020-03" db="EMBL/GenBank/DDBJ databases">
        <title>Genomic Encyclopedia of Type Strains, Phase IV (KMG-IV): sequencing the most valuable type-strain genomes for metagenomic binning, comparative biology and taxonomic classification.</title>
        <authorList>
            <person name="Goeker M."/>
        </authorList>
    </citation>
    <scope>NUCLEOTIDE SEQUENCE [LARGE SCALE GENOMIC DNA]</scope>
    <source>
        <strain evidence="6 7">DSM 24233</strain>
    </source>
</reference>
<dbReference type="InterPro" id="IPR029063">
    <property type="entry name" value="SAM-dependent_MTases_sf"/>
</dbReference>
<dbReference type="Pfam" id="PF08241">
    <property type="entry name" value="Methyltransf_11"/>
    <property type="match status" value="1"/>
</dbReference>
<dbReference type="RefSeq" id="WP_167942310.1">
    <property type="nucleotide sequence ID" value="NZ_JAATJA010000004.1"/>
</dbReference>
<keyword evidence="7" id="KW-1185">Reference proteome</keyword>
<proteinExistence type="predicted"/>
<dbReference type="GO" id="GO:0008757">
    <property type="term" value="F:S-adenosylmethionine-dependent methyltransferase activity"/>
    <property type="evidence" value="ECO:0007669"/>
    <property type="project" value="InterPro"/>
</dbReference>
<evidence type="ECO:0000256" key="3">
    <source>
        <dbReference type="ARBA" id="ARBA00022691"/>
    </source>
</evidence>
<evidence type="ECO:0000313" key="7">
    <source>
        <dbReference type="Proteomes" id="UP000580856"/>
    </source>
</evidence>
<name>A0A846QM89_9BACT</name>